<dbReference type="PANTHER" id="PTHR48101">
    <property type="entry name" value="METHYLMALONYL-COA MUTASE, MITOCHONDRIAL-RELATED"/>
    <property type="match status" value="1"/>
</dbReference>
<dbReference type="Pfam" id="PF01642">
    <property type="entry name" value="MM_CoA_mutase"/>
    <property type="match status" value="1"/>
</dbReference>
<dbReference type="InterPro" id="IPR006099">
    <property type="entry name" value="MeMalonylCoA_mutase_a/b_cat"/>
</dbReference>
<dbReference type="Gene3D" id="3.20.20.240">
    <property type="entry name" value="Methylmalonyl-CoA mutase"/>
    <property type="match status" value="1"/>
</dbReference>
<dbReference type="Proteomes" id="UP000007590">
    <property type="component" value="Chromosome"/>
</dbReference>
<organism evidence="7 8">
    <name type="scientific">Solitalea canadensis (strain ATCC 29591 / DSM 3403 / JCM 21819 / LMG 8368 / NBRC 15130 / NCIMB 12057 / USAM 9D)</name>
    <name type="common">Flexibacter canadensis</name>
    <dbReference type="NCBI Taxonomy" id="929556"/>
    <lineage>
        <taxon>Bacteria</taxon>
        <taxon>Pseudomonadati</taxon>
        <taxon>Bacteroidota</taxon>
        <taxon>Sphingobacteriia</taxon>
        <taxon>Sphingobacteriales</taxon>
        <taxon>Sphingobacteriaceae</taxon>
        <taxon>Solitalea</taxon>
    </lineage>
</organism>
<sequence length="598" mass="67024">MNSTEKLFADFPGLTQKQWKEKAIDDLKGADYEKKLVWKTDDGFSVQPFYTTEDIESDFLKNQYKFFTASSERTWINYTEIKVEDVQKANKLAVELLNFGAEGFLFKLEGNDIPDFNTLLNGIDVNKYAISFSIYKPSVAFLSKYLAYLIEKNIKAMNVRGFIEADILENLVLRGCKIDITELAEIIHLTKSYPNFQSLTIRSHAFVNAGSNTTQELAFTLNKLVDYIDLLSEAGLTPVEVINKLQFHMAISGDYFFEIAKLRAMRILLNSLMNLYGCNASVKILSSNSVWSKSFYDPNVNMLRNTSEAMSAILGGCDALLTYPHDYSFQEPSPFSQRIALNVSNLLKSESYFDKVNDPSAGSYYQESLTKNIADTALNLFKETENAGGFINAYKAGLITEKINKIRDLKEKEIAARKRVYVGVNKYPDLQEKTPLDSHVTSAHVLRPQRATKLFEELKSKTIVDAQKSGKTPSVYLACFGDLAMRKARASFASEFFGTAGFDIIEEAFFKTSQQAVEISSISEADIVVICSSDSEYETEAAAFATKFKSLSKGKLLVLAGYPESIVNELMNSGIDGFIHLRSNAIDVLTAFQKMINP</sequence>
<dbReference type="SUPFAM" id="SSF52242">
    <property type="entry name" value="Cobalamin (vitamin B12)-binding domain"/>
    <property type="match status" value="1"/>
</dbReference>
<dbReference type="GO" id="GO:0016866">
    <property type="term" value="F:intramolecular transferase activity"/>
    <property type="evidence" value="ECO:0007669"/>
    <property type="project" value="InterPro"/>
</dbReference>
<dbReference type="eggNOG" id="COG1884">
    <property type="taxonomic scope" value="Bacteria"/>
</dbReference>
<dbReference type="SUPFAM" id="SSF51703">
    <property type="entry name" value="Cobalamin (vitamin B12)-dependent enzymes"/>
    <property type="match status" value="1"/>
</dbReference>
<dbReference type="Gene3D" id="3.40.50.280">
    <property type="entry name" value="Cobalamin-binding domain"/>
    <property type="match status" value="1"/>
</dbReference>
<name>H8KWH4_SOLCM</name>
<dbReference type="InterPro" id="IPR016176">
    <property type="entry name" value="Cbl-dep_enz_cat"/>
</dbReference>
<comment type="similarity">
    <text evidence="2">Belongs to the methylmalonyl-CoA mutase family.</text>
</comment>
<protein>
    <submittedName>
        <fullName evidence="7">Methylmalonyl-CoA mutase, N-terminal domain/subunit</fullName>
    </submittedName>
</protein>
<evidence type="ECO:0000256" key="2">
    <source>
        <dbReference type="ARBA" id="ARBA00008465"/>
    </source>
</evidence>
<dbReference type="OrthoDB" id="9762378at2"/>
<evidence type="ECO:0000256" key="4">
    <source>
        <dbReference type="ARBA" id="ARBA00023235"/>
    </source>
</evidence>
<dbReference type="KEGG" id="scn:Solca_3076"/>
<dbReference type="AlphaFoldDB" id="H8KWH4"/>
<comment type="cofactor">
    <cofactor evidence="1">
        <name>adenosylcob(III)alamin</name>
        <dbReference type="ChEBI" id="CHEBI:18408"/>
    </cofactor>
</comment>
<dbReference type="GO" id="GO:0031419">
    <property type="term" value="F:cobalamin binding"/>
    <property type="evidence" value="ECO:0007669"/>
    <property type="project" value="UniProtKB-KW"/>
</dbReference>
<evidence type="ECO:0000256" key="1">
    <source>
        <dbReference type="ARBA" id="ARBA00001922"/>
    </source>
</evidence>
<proteinExistence type="inferred from homology"/>
<dbReference type="EMBL" id="CP003349">
    <property type="protein sequence ID" value="AFD08092.1"/>
    <property type="molecule type" value="Genomic_DNA"/>
</dbReference>
<evidence type="ECO:0000256" key="3">
    <source>
        <dbReference type="ARBA" id="ARBA00022628"/>
    </source>
</evidence>
<gene>
    <name evidence="7" type="ordered locus">Solca_3076</name>
</gene>
<evidence type="ECO:0000313" key="8">
    <source>
        <dbReference type="Proteomes" id="UP000007590"/>
    </source>
</evidence>
<evidence type="ECO:0000256" key="5">
    <source>
        <dbReference type="ARBA" id="ARBA00023285"/>
    </source>
</evidence>
<accession>H8KWH4</accession>
<dbReference type="HOGENOM" id="CLU_009523_6_0_10"/>
<dbReference type="STRING" id="929556.Solca_3076"/>
<dbReference type="PANTHER" id="PTHR48101:SF1">
    <property type="entry name" value="METHYLMALONYL-COA MUTASE, LARGE SUBUNIT"/>
    <property type="match status" value="1"/>
</dbReference>
<keyword evidence="8" id="KW-1185">Reference proteome</keyword>
<evidence type="ECO:0000313" key="7">
    <source>
        <dbReference type="EMBL" id="AFD08092.1"/>
    </source>
</evidence>
<dbReference type="RefSeq" id="WP_014681318.1">
    <property type="nucleotide sequence ID" value="NC_017770.1"/>
</dbReference>
<feature type="domain" description="Methylmalonyl-CoA mutase alpha/beta chain catalytic" evidence="6">
    <location>
        <begin position="113"/>
        <end position="460"/>
    </location>
</feature>
<evidence type="ECO:0000259" key="6">
    <source>
        <dbReference type="Pfam" id="PF01642"/>
    </source>
</evidence>
<keyword evidence="4" id="KW-0413">Isomerase</keyword>
<keyword evidence="3" id="KW-0846">Cobalamin</keyword>
<keyword evidence="5" id="KW-0170">Cobalt</keyword>
<dbReference type="InterPro" id="IPR036724">
    <property type="entry name" value="Cobalamin-bd_sf"/>
</dbReference>
<reference evidence="7" key="1">
    <citation type="submission" date="2012-02" db="EMBL/GenBank/DDBJ databases">
        <title>The complete genome of Solitalea canadensis DSM 3403.</title>
        <authorList>
            <consortium name="US DOE Joint Genome Institute (JGI-PGF)"/>
            <person name="Lucas S."/>
            <person name="Copeland A."/>
            <person name="Lapidus A."/>
            <person name="Glavina del Rio T."/>
            <person name="Dalin E."/>
            <person name="Tice H."/>
            <person name="Bruce D."/>
            <person name="Goodwin L."/>
            <person name="Pitluck S."/>
            <person name="Peters L."/>
            <person name="Ovchinnikova G."/>
            <person name="Lu M."/>
            <person name="Kyrpides N."/>
            <person name="Mavromatis K."/>
            <person name="Ivanova N."/>
            <person name="Brettin T."/>
            <person name="Detter J.C."/>
            <person name="Han C."/>
            <person name="Larimer F."/>
            <person name="Land M."/>
            <person name="Hauser L."/>
            <person name="Markowitz V."/>
            <person name="Cheng J.-F."/>
            <person name="Hugenholtz P."/>
            <person name="Woyke T."/>
            <person name="Wu D."/>
            <person name="Spring S."/>
            <person name="Schroeder M."/>
            <person name="Kopitz M."/>
            <person name="Brambilla E."/>
            <person name="Klenk H.-P."/>
            <person name="Eisen J.A."/>
        </authorList>
    </citation>
    <scope>NUCLEOTIDE SEQUENCE</scope>
    <source>
        <strain evidence="7">DSM 3403</strain>
    </source>
</reference>
<dbReference type="GO" id="GO:0046872">
    <property type="term" value="F:metal ion binding"/>
    <property type="evidence" value="ECO:0007669"/>
    <property type="project" value="InterPro"/>
</dbReference>